<keyword evidence="5" id="KW-0732">Signal</keyword>
<dbReference type="Pfam" id="PF02263">
    <property type="entry name" value="GBP"/>
    <property type="match status" value="1"/>
</dbReference>
<evidence type="ECO:0000256" key="3">
    <source>
        <dbReference type="ARBA" id="ARBA00023134"/>
    </source>
</evidence>
<dbReference type="GO" id="GO:0003924">
    <property type="term" value="F:GTPase activity"/>
    <property type="evidence" value="ECO:0007669"/>
    <property type="project" value="InterPro"/>
</dbReference>
<dbReference type="InterPro" id="IPR027417">
    <property type="entry name" value="P-loop_NTPase"/>
</dbReference>
<dbReference type="InterPro" id="IPR036543">
    <property type="entry name" value="Guanylate-bd_C_sf"/>
</dbReference>
<comment type="similarity">
    <text evidence="4">Belongs to the TRAFAC class dynamin-like GTPase superfamily. GB1/RHD3 GTPase family.</text>
</comment>
<name>A0A087SC17_AUXPR</name>
<dbReference type="PROSITE" id="PS51715">
    <property type="entry name" value="G_GB1_RHD3"/>
    <property type="match status" value="1"/>
</dbReference>
<dbReference type="OrthoDB" id="7788754at2759"/>
<sequence length="519" mass="57135">MPSLRAWLCLLALILHASLPVVVVAEQGRNKPFAVVRPVADHSKLELDETGLAVLEGIQGPVSPVVVIGPYRSGKSFLLNQLMGVPCDQGFGVGHSRHTQTKGVWMWGEPAERLDAKGDPVQLLFFDTEGFESTGKADVYDDRIFALSTVISAVLVYNLPEAIRESDLERLSFAVELAKAFYADPAGREPGGLASPPTALEPGAMLWLIQRDFLQGDSLEETLAAALAPVPNPARDPGLTQLNRIRLVRGRALDGAALARLIRDVVAALNSREIPTAGSLVEYFNRELVQACKGLFVDSLARELDREAGARGDANEAASARACDAAEEACEDALEAEARQRLPAARRFRRRHEECLASPPSLSTKYKANPPLPTERLAKAWEREHTRFLADYNARLLNGLTLCSIAGILLFRFVVRVQLGESVAWGAFVFFQVYPRSFLGDASMYDQAWWQGLVSGWEAVASNPFLDLERGGLPLLGGAVLLLATRRWWKPRAMLALRRWRRRRRGQAAKESAERDLNV</sequence>
<dbReference type="EMBL" id="KL662089">
    <property type="protein sequence ID" value="KFM23271.1"/>
    <property type="molecule type" value="Genomic_DNA"/>
</dbReference>
<reference evidence="7 8" key="1">
    <citation type="journal article" date="2014" name="BMC Genomics">
        <title>Oil accumulation mechanisms of the oleaginous microalga Chlorella protothecoides revealed through its genome, transcriptomes, and proteomes.</title>
        <authorList>
            <person name="Gao C."/>
            <person name="Wang Y."/>
            <person name="Shen Y."/>
            <person name="Yan D."/>
            <person name="He X."/>
            <person name="Dai J."/>
            <person name="Wu Q."/>
        </authorList>
    </citation>
    <scope>NUCLEOTIDE SEQUENCE [LARGE SCALE GENOMIC DNA]</scope>
    <source>
        <strain evidence="7 8">0710</strain>
    </source>
</reference>
<evidence type="ECO:0000313" key="7">
    <source>
        <dbReference type="EMBL" id="KFM23271.1"/>
    </source>
</evidence>
<feature type="domain" description="GB1/RHD3-type G" evidence="6">
    <location>
        <begin position="59"/>
        <end position="179"/>
    </location>
</feature>
<dbReference type="GeneID" id="23614853"/>
<keyword evidence="3" id="KW-0342">GTP-binding</keyword>
<evidence type="ECO:0000256" key="1">
    <source>
        <dbReference type="ARBA" id="ARBA00022741"/>
    </source>
</evidence>
<protein>
    <submittedName>
        <fullName evidence="7">Guanylate-binding protein 4</fullName>
    </submittedName>
</protein>
<dbReference type="PANTHER" id="PTHR10751">
    <property type="entry name" value="GUANYLATE BINDING PROTEIN"/>
    <property type="match status" value="1"/>
</dbReference>
<dbReference type="GO" id="GO:0005525">
    <property type="term" value="F:GTP binding"/>
    <property type="evidence" value="ECO:0007669"/>
    <property type="project" value="UniProtKB-KW"/>
</dbReference>
<keyword evidence="1" id="KW-0547">Nucleotide-binding</keyword>
<dbReference type="Gene3D" id="3.40.50.300">
    <property type="entry name" value="P-loop containing nucleotide triphosphate hydrolases"/>
    <property type="match status" value="1"/>
</dbReference>
<dbReference type="eggNOG" id="KOG2037">
    <property type="taxonomic scope" value="Eukaryota"/>
</dbReference>
<keyword evidence="2" id="KW-0378">Hydrolase</keyword>
<dbReference type="InterPro" id="IPR015894">
    <property type="entry name" value="Guanylate-bd_N"/>
</dbReference>
<organism evidence="7 8">
    <name type="scientific">Auxenochlorella protothecoides</name>
    <name type="common">Green microalga</name>
    <name type="synonym">Chlorella protothecoides</name>
    <dbReference type="NCBI Taxonomy" id="3075"/>
    <lineage>
        <taxon>Eukaryota</taxon>
        <taxon>Viridiplantae</taxon>
        <taxon>Chlorophyta</taxon>
        <taxon>core chlorophytes</taxon>
        <taxon>Trebouxiophyceae</taxon>
        <taxon>Chlorellales</taxon>
        <taxon>Chlorellaceae</taxon>
        <taxon>Auxenochlorella</taxon>
    </lineage>
</organism>
<evidence type="ECO:0000256" key="4">
    <source>
        <dbReference type="PROSITE-ProRule" id="PRU01052"/>
    </source>
</evidence>
<evidence type="ECO:0000256" key="5">
    <source>
        <dbReference type="SAM" id="SignalP"/>
    </source>
</evidence>
<dbReference type="AlphaFoldDB" id="A0A087SC17"/>
<dbReference type="RefSeq" id="XP_011396141.1">
    <property type="nucleotide sequence ID" value="XM_011397839.1"/>
</dbReference>
<dbReference type="Proteomes" id="UP000028924">
    <property type="component" value="Unassembled WGS sequence"/>
</dbReference>
<gene>
    <name evidence="7" type="ORF">F751_3462</name>
</gene>
<dbReference type="SUPFAM" id="SSF52540">
    <property type="entry name" value="P-loop containing nucleoside triphosphate hydrolases"/>
    <property type="match status" value="1"/>
</dbReference>
<evidence type="ECO:0000256" key="2">
    <source>
        <dbReference type="ARBA" id="ARBA00022801"/>
    </source>
</evidence>
<feature type="chain" id="PRO_5001828757" evidence="5">
    <location>
        <begin position="26"/>
        <end position="519"/>
    </location>
</feature>
<evidence type="ECO:0000259" key="6">
    <source>
        <dbReference type="PROSITE" id="PS51715"/>
    </source>
</evidence>
<accession>A0A087SC17</accession>
<keyword evidence="8" id="KW-1185">Reference proteome</keyword>
<dbReference type="InterPro" id="IPR030386">
    <property type="entry name" value="G_GB1_RHD3_dom"/>
</dbReference>
<proteinExistence type="inferred from homology"/>
<feature type="signal peptide" evidence="5">
    <location>
        <begin position="1"/>
        <end position="25"/>
    </location>
</feature>
<evidence type="ECO:0000313" key="8">
    <source>
        <dbReference type="Proteomes" id="UP000028924"/>
    </source>
</evidence>
<dbReference type="SUPFAM" id="SSF48340">
    <property type="entry name" value="Interferon-induced guanylate-binding protein 1 (GBP1), C-terminal domain"/>
    <property type="match status" value="1"/>
</dbReference>
<dbReference type="KEGG" id="apro:F751_3462"/>